<dbReference type="EMBL" id="WWCP01000069">
    <property type="protein sequence ID" value="MYM85444.1"/>
    <property type="molecule type" value="Genomic_DNA"/>
</dbReference>
<name>A0A6L8MTX4_9BURK</name>
<evidence type="ECO:0000313" key="1">
    <source>
        <dbReference type="EMBL" id="MYM85444.1"/>
    </source>
</evidence>
<reference evidence="1 2" key="1">
    <citation type="submission" date="2019-12" db="EMBL/GenBank/DDBJ databases">
        <title>Novel species isolated from a subtropical stream in China.</title>
        <authorList>
            <person name="Lu H."/>
        </authorList>
    </citation>
    <scope>NUCLEOTIDE SEQUENCE [LARGE SCALE GENOMIC DNA]</scope>
    <source>
        <strain evidence="1 2">FT50W</strain>
    </source>
</reference>
<dbReference type="Proteomes" id="UP000474565">
    <property type="component" value="Unassembled WGS sequence"/>
</dbReference>
<protein>
    <recommendedName>
        <fullName evidence="3">Lipoprotein</fullName>
    </recommendedName>
</protein>
<sequence length="113" mass="12413">MIKFVHLVAVVCAVSAVGCATRSPDGVRHGYVSKVYSAGEKPVDLPACLSALTSQQLADGRFVDLKYGTMRLRKYATVYAPNSLQITKHDKVEFTPIICEGNDFPRILRVVKD</sequence>
<organism evidence="1 2">
    <name type="scientific">Duganella lactea</name>
    <dbReference type="NCBI Taxonomy" id="2692173"/>
    <lineage>
        <taxon>Bacteria</taxon>
        <taxon>Pseudomonadati</taxon>
        <taxon>Pseudomonadota</taxon>
        <taxon>Betaproteobacteria</taxon>
        <taxon>Burkholderiales</taxon>
        <taxon>Oxalobacteraceae</taxon>
        <taxon>Telluria group</taxon>
        <taxon>Duganella</taxon>
    </lineage>
</organism>
<evidence type="ECO:0008006" key="3">
    <source>
        <dbReference type="Google" id="ProtNLM"/>
    </source>
</evidence>
<dbReference type="RefSeq" id="WP_161021736.1">
    <property type="nucleotide sequence ID" value="NZ_WWCP01000069.1"/>
</dbReference>
<dbReference type="PROSITE" id="PS51257">
    <property type="entry name" value="PROKAR_LIPOPROTEIN"/>
    <property type="match status" value="1"/>
</dbReference>
<accession>A0A6L8MTX4</accession>
<comment type="caution">
    <text evidence="1">The sequence shown here is derived from an EMBL/GenBank/DDBJ whole genome shotgun (WGS) entry which is preliminary data.</text>
</comment>
<proteinExistence type="predicted"/>
<dbReference type="AlphaFoldDB" id="A0A6L8MTX4"/>
<gene>
    <name evidence="1" type="ORF">GTP44_26370</name>
</gene>
<evidence type="ECO:0000313" key="2">
    <source>
        <dbReference type="Proteomes" id="UP000474565"/>
    </source>
</evidence>